<comment type="caution">
    <text evidence="4">The sequence shown here is derived from an EMBL/GenBank/DDBJ whole genome shotgun (WGS) entry which is preliminary data.</text>
</comment>
<keyword evidence="2" id="KW-0812">Transmembrane</keyword>
<evidence type="ECO:0008006" key="6">
    <source>
        <dbReference type="Google" id="ProtNLM"/>
    </source>
</evidence>
<evidence type="ECO:0000256" key="1">
    <source>
        <dbReference type="SAM" id="MobiDB-lite"/>
    </source>
</evidence>
<reference evidence="4" key="1">
    <citation type="submission" date="2022-11" db="EMBL/GenBank/DDBJ databases">
        <authorList>
            <person name="Kikuchi T."/>
        </authorList>
    </citation>
    <scope>NUCLEOTIDE SEQUENCE</scope>
    <source>
        <strain evidence="4">PS1010</strain>
    </source>
</reference>
<name>A0A9P1IMW8_9PELO</name>
<keyword evidence="2" id="KW-1133">Transmembrane helix</keyword>
<keyword evidence="5" id="KW-1185">Reference proteome</keyword>
<evidence type="ECO:0000313" key="4">
    <source>
        <dbReference type="EMBL" id="CAI5446976.1"/>
    </source>
</evidence>
<feature type="transmembrane region" description="Helical" evidence="2">
    <location>
        <begin position="147"/>
        <end position="172"/>
    </location>
</feature>
<dbReference type="AlphaFoldDB" id="A0A9P1IMW8"/>
<feature type="chain" id="PRO_5040269079" description="Domain of unknown function DX domain-containing protein" evidence="3">
    <location>
        <begin position="19"/>
        <end position="203"/>
    </location>
</feature>
<dbReference type="Proteomes" id="UP001152747">
    <property type="component" value="Unassembled WGS sequence"/>
</dbReference>
<keyword evidence="2" id="KW-0472">Membrane</keyword>
<feature type="compositionally biased region" description="Basic residues" evidence="1">
    <location>
        <begin position="193"/>
        <end position="203"/>
    </location>
</feature>
<dbReference type="EMBL" id="CANHGI010000004">
    <property type="protein sequence ID" value="CAI5446976.1"/>
    <property type="molecule type" value="Genomic_DNA"/>
</dbReference>
<sequence length="203" mass="21898">MKTTLFLIIVCITSMILADLCPGTSIDSSPQDVCTGSSECKTRLGAVGKCVTQPSSSNRCCPNITHPDDFQSNTKCNISKRLHGELLYCKNGYIYHVGVTHFNANTKSSILCTHTSNCTKGSYCVDYSSVGDRCYVIDPPEKEDNTMLIIIIVAVVVFLIVVVGIAVGFFVWRKSKKGKGQNKSSAENGQSGKKGKAKKGSKA</sequence>
<keyword evidence="3" id="KW-0732">Signal</keyword>
<accession>A0A9P1IMW8</accession>
<evidence type="ECO:0000256" key="3">
    <source>
        <dbReference type="SAM" id="SignalP"/>
    </source>
</evidence>
<evidence type="ECO:0000313" key="5">
    <source>
        <dbReference type="Proteomes" id="UP001152747"/>
    </source>
</evidence>
<protein>
    <recommendedName>
        <fullName evidence="6">Domain of unknown function DX domain-containing protein</fullName>
    </recommendedName>
</protein>
<evidence type="ECO:0000256" key="2">
    <source>
        <dbReference type="SAM" id="Phobius"/>
    </source>
</evidence>
<proteinExistence type="predicted"/>
<feature type="region of interest" description="Disordered" evidence="1">
    <location>
        <begin position="176"/>
        <end position="203"/>
    </location>
</feature>
<gene>
    <name evidence="4" type="ORF">CAMP_LOCUS9613</name>
</gene>
<organism evidence="4 5">
    <name type="scientific">Caenorhabditis angaria</name>
    <dbReference type="NCBI Taxonomy" id="860376"/>
    <lineage>
        <taxon>Eukaryota</taxon>
        <taxon>Metazoa</taxon>
        <taxon>Ecdysozoa</taxon>
        <taxon>Nematoda</taxon>
        <taxon>Chromadorea</taxon>
        <taxon>Rhabditida</taxon>
        <taxon>Rhabditina</taxon>
        <taxon>Rhabditomorpha</taxon>
        <taxon>Rhabditoidea</taxon>
        <taxon>Rhabditidae</taxon>
        <taxon>Peloderinae</taxon>
        <taxon>Caenorhabditis</taxon>
    </lineage>
</organism>
<feature type="signal peptide" evidence="3">
    <location>
        <begin position="1"/>
        <end position="18"/>
    </location>
</feature>